<evidence type="ECO:0000256" key="1">
    <source>
        <dbReference type="SAM" id="SignalP"/>
    </source>
</evidence>
<feature type="chain" id="PRO_5041671091" evidence="1">
    <location>
        <begin position="25"/>
        <end position="182"/>
    </location>
</feature>
<dbReference type="Proteomes" id="UP001187192">
    <property type="component" value="Unassembled WGS sequence"/>
</dbReference>
<evidence type="ECO:0000313" key="3">
    <source>
        <dbReference type="Proteomes" id="UP001187192"/>
    </source>
</evidence>
<dbReference type="PANTHER" id="PTHR33107">
    <property type="entry name" value="KUNITZ TRYPSIN INHIBITOR 2"/>
    <property type="match status" value="1"/>
</dbReference>
<dbReference type="AlphaFoldDB" id="A0AA87ZW36"/>
<gene>
    <name evidence="2" type="ORF">TIFTF001_010219</name>
</gene>
<evidence type="ECO:0000313" key="2">
    <source>
        <dbReference type="EMBL" id="GMN40999.1"/>
    </source>
</evidence>
<dbReference type="Pfam" id="PF00197">
    <property type="entry name" value="Kunitz_legume"/>
    <property type="match status" value="1"/>
</dbReference>
<keyword evidence="1" id="KW-0732">Signal</keyword>
<accession>A0AA87ZW36</accession>
<feature type="signal peptide" evidence="1">
    <location>
        <begin position="1"/>
        <end position="24"/>
    </location>
</feature>
<proteinExistence type="predicted"/>
<dbReference type="InterPro" id="IPR011065">
    <property type="entry name" value="Kunitz_inhibitor_STI-like_sf"/>
</dbReference>
<sequence length="182" mass="20321">MEATALLKLPLILFLSFTINGVSASHAIIPGVYRNGTCWLQREIDLVTYETTGLPVKFSPVEPSKYESIHESTDLNIKFSDELSPTCGGSSVLKVGELEEEFVSLGGVEEDRSSWFKIEKFWTGESITTSFFLAPTCKMAEVLESQPDSVRRIVWLRLMNQLCFNSGPYETGSQVPQNEISK</sequence>
<dbReference type="EMBL" id="BTGU01000012">
    <property type="protein sequence ID" value="GMN40999.1"/>
    <property type="molecule type" value="Genomic_DNA"/>
</dbReference>
<dbReference type="GO" id="GO:0004866">
    <property type="term" value="F:endopeptidase inhibitor activity"/>
    <property type="evidence" value="ECO:0007669"/>
    <property type="project" value="InterPro"/>
</dbReference>
<dbReference type="PANTHER" id="PTHR33107:SF5">
    <property type="entry name" value="KUNITZ TRYPSIN INHIBITOR 5"/>
    <property type="match status" value="1"/>
</dbReference>
<keyword evidence="3" id="KW-1185">Reference proteome</keyword>
<dbReference type="InterPro" id="IPR002160">
    <property type="entry name" value="Prot_inh_Kunz-lg"/>
</dbReference>
<comment type="caution">
    <text evidence="2">The sequence shown here is derived from an EMBL/GenBank/DDBJ whole genome shotgun (WGS) entry which is preliminary data.</text>
</comment>
<organism evidence="2 3">
    <name type="scientific">Ficus carica</name>
    <name type="common">Common fig</name>
    <dbReference type="NCBI Taxonomy" id="3494"/>
    <lineage>
        <taxon>Eukaryota</taxon>
        <taxon>Viridiplantae</taxon>
        <taxon>Streptophyta</taxon>
        <taxon>Embryophyta</taxon>
        <taxon>Tracheophyta</taxon>
        <taxon>Spermatophyta</taxon>
        <taxon>Magnoliopsida</taxon>
        <taxon>eudicotyledons</taxon>
        <taxon>Gunneridae</taxon>
        <taxon>Pentapetalae</taxon>
        <taxon>rosids</taxon>
        <taxon>fabids</taxon>
        <taxon>Rosales</taxon>
        <taxon>Moraceae</taxon>
        <taxon>Ficeae</taxon>
        <taxon>Ficus</taxon>
    </lineage>
</organism>
<reference evidence="2" key="1">
    <citation type="submission" date="2023-07" db="EMBL/GenBank/DDBJ databases">
        <title>draft genome sequence of fig (Ficus carica).</title>
        <authorList>
            <person name="Takahashi T."/>
            <person name="Nishimura K."/>
        </authorList>
    </citation>
    <scope>NUCLEOTIDE SEQUENCE</scope>
</reference>
<protein>
    <submittedName>
        <fullName evidence="2">Uncharacterized protein</fullName>
    </submittedName>
</protein>
<dbReference type="SUPFAM" id="SSF50386">
    <property type="entry name" value="STI-like"/>
    <property type="match status" value="1"/>
</dbReference>
<name>A0AA87ZW36_FICCA</name>
<dbReference type="Gene3D" id="2.80.10.50">
    <property type="match status" value="1"/>
</dbReference>